<evidence type="ECO:0000256" key="3">
    <source>
        <dbReference type="ARBA" id="ARBA00016118"/>
    </source>
</evidence>
<dbReference type="GO" id="GO:0051607">
    <property type="term" value="P:defense response to virus"/>
    <property type="evidence" value="ECO:0007669"/>
    <property type="project" value="UniProtKB-KW"/>
</dbReference>
<protein>
    <recommendedName>
        <fullName evidence="3">CRISPR system Cms protein Csm2</fullName>
    </recommendedName>
    <alternativeName>
        <fullName evidence="6">CRISPR type III A-associated protein Csm2</fullName>
    </alternativeName>
</protein>
<organism evidence="8 9">
    <name type="scientific">Clostridium ljungdahlii</name>
    <dbReference type="NCBI Taxonomy" id="1538"/>
    <lineage>
        <taxon>Bacteria</taxon>
        <taxon>Bacillati</taxon>
        <taxon>Bacillota</taxon>
        <taxon>Clostridia</taxon>
        <taxon>Eubacteriales</taxon>
        <taxon>Clostridiaceae</taxon>
        <taxon>Clostridium</taxon>
    </lineage>
</organism>
<dbReference type="RefSeq" id="WP_063556082.1">
    <property type="nucleotide sequence ID" value="NZ_LITT01000035.1"/>
</dbReference>
<dbReference type="GO" id="GO:0003723">
    <property type="term" value="F:RNA binding"/>
    <property type="evidence" value="ECO:0007669"/>
    <property type="project" value="UniProtKB-KW"/>
</dbReference>
<dbReference type="PATRIC" id="fig|1538.10.peg.2596"/>
<evidence type="ECO:0000313" key="9">
    <source>
        <dbReference type="Proteomes" id="UP000077407"/>
    </source>
</evidence>
<reference evidence="8 9" key="1">
    <citation type="journal article" date="2015" name="Biotechnol. Bioeng.">
        <title>Genome sequence and phenotypic characterization of Caulobacter segnis.</title>
        <authorList>
            <person name="Patel S."/>
            <person name="Fletcher B."/>
            <person name="Scott D.C."/>
            <person name="Ely B."/>
        </authorList>
    </citation>
    <scope>NUCLEOTIDE SEQUENCE [LARGE SCALE GENOMIC DNA]</scope>
    <source>
        <strain evidence="8 9">ERI-2</strain>
    </source>
</reference>
<name>A0A168MK36_9CLOT</name>
<evidence type="ECO:0000256" key="6">
    <source>
        <dbReference type="ARBA" id="ARBA00031723"/>
    </source>
</evidence>
<evidence type="ECO:0000256" key="7">
    <source>
        <dbReference type="SAM" id="MobiDB-lite"/>
    </source>
</evidence>
<dbReference type="NCBIfam" id="TIGR01870">
    <property type="entry name" value="cas_TM1810_Csm2"/>
    <property type="match status" value="1"/>
</dbReference>
<proteinExistence type="inferred from homology"/>
<evidence type="ECO:0000256" key="2">
    <source>
        <dbReference type="ARBA" id="ARBA00006896"/>
    </source>
</evidence>
<comment type="function">
    <text evidence="1">This subunit may be involved in monitoring complementarity of crRNA and target RNA.</text>
</comment>
<dbReference type="Pfam" id="PF03750">
    <property type="entry name" value="Csm2_III-A"/>
    <property type="match status" value="1"/>
</dbReference>
<dbReference type="AlphaFoldDB" id="A0A168MK36"/>
<dbReference type="Proteomes" id="UP000077407">
    <property type="component" value="Unassembled WGS sequence"/>
</dbReference>
<comment type="caution">
    <text evidence="8">The sequence shown here is derived from an EMBL/GenBank/DDBJ whole genome shotgun (WGS) entry which is preliminary data.</text>
</comment>
<comment type="similarity">
    <text evidence="2">Belongs to the CRISPR-associated Csm2 family.</text>
</comment>
<evidence type="ECO:0000256" key="4">
    <source>
        <dbReference type="ARBA" id="ARBA00022884"/>
    </source>
</evidence>
<gene>
    <name evidence="8" type="ORF">WY13_02703</name>
</gene>
<sequence length="156" mass="18783">MYNNNRCYDNKKKYNDTKPENRKQTNDNSEKYFRNIILRVTSLTEEYDNYIDECKKYAKYLRNEKLTTSQIRKIYSDIMNAETAIELKKLRPRLAYIIGKNENNRAKYAIRSLINILDKGIEMLNVNDNDNKEEIKSLKEFMETIVAYRKYYGDDK</sequence>
<keyword evidence="4" id="KW-0694">RNA-binding</keyword>
<dbReference type="InterPro" id="IPR010149">
    <property type="entry name" value="CRISPR-assoc_prot_Csm2_III-A"/>
</dbReference>
<keyword evidence="5" id="KW-0051">Antiviral defense</keyword>
<dbReference type="OrthoDB" id="1862673at2"/>
<accession>A0A168MK36</accession>
<evidence type="ECO:0000313" key="8">
    <source>
        <dbReference type="EMBL" id="OAA84800.1"/>
    </source>
</evidence>
<feature type="region of interest" description="Disordered" evidence="7">
    <location>
        <begin position="1"/>
        <end position="28"/>
    </location>
</feature>
<evidence type="ECO:0000256" key="5">
    <source>
        <dbReference type="ARBA" id="ARBA00023118"/>
    </source>
</evidence>
<feature type="compositionally biased region" description="Basic and acidic residues" evidence="7">
    <location>
        <begin position="8"/>
        <end position="28"/>
    </location>
</feature>
<dbReference type="EMBL" id="LITT01000035">
    <property type="protein sequence ID" value="OAA84800.1"/>
    <property type="molecule type" value="Genomic_DNA"/>
</dbReference>
<evidence type="ECO:0000256" key="1">
    <source>
        <dbReference type="ARBA" id="ARBA00003640"/>
    </source>
</evidence>